<dbReference type="InterPro" id="IPR008928">
    <property type="entry name" value="6-hairpin_glycosidase_sf"/>
</dbReference>
<sequence length="350" mass="40539">YFRVGDGTGNIIDDTIFSEDNLLLYRTLMRAELNESEIFETYLQLKNTTLWYEDSNNQYGFVKSVANSTGLIKDDNRYLIDNLEPIFLLIETIGDNIDNLLVEGKNPTELINEQFNLINSSQFWDKNNIGFYQYNSSSSKSKYSEINFYSILANLLIHRTYRNLNIDSQIRDRAYELADLTMSKLNTSMWDLSKNVFYFNASSDWLDTSGPGEEYYHLSTNALGIFTLLEYWIETGMKNDSSGPSYLQQAIQLYNSLENNLWNDTNPYNLYMNTYRSDLMVVDKGIDLKANSMMMSSVLKLFEVTGNITYYDKAITIFDELESVLYDNQSNVYNDSISNNNKILLSNLKL</sequence>
<dbReference type="GO" id="GO:0005975">
    <property type="term" value="P:carbohydrate metabolic process"/>
    <property type="evidence" value="ECO:0007669"/>
    <property type="project" value="InterPro"/>
</dbReference>
<feature type="non-terminal residue" evidence="1">
    <location>
        <position position="1"/>
    </location>
</feature>
<name>A0A0F8Z629_9ZZZZ</name>
<evidence type="ECO:0008006" key="2">
    <source>
        <dbReference type="Google" id="ProtNLM"/>
    </source>
</evidence>
<organism evidence="1">
    <name type="scientific">marine sediment metagenome</name>
    <dbReference type="NCBI Taxonomy" id="412755"/>
    <lineage>
        <taxon>unclassified sequences</taxon>
        <taxon>metagenomes</taxon>
        <taxon>ecological metagenomes</taxon>
    </lineage>
</organism>
<proteinExistence type="predicted"/>
<dbReference type="SUPFAM" id="SSF48208">
    <property type="entry name" value="Six-hairpin glycosidases"/>
    <property type="match status" value="1"/>
</dbReference>
<evidence type="ECO:0000313" key="1">
    <source>
        <dbReference type="EMBL" id="KKK55546.1"/>
    </source>
</evidence>
<dbReference type="Gene3D" id="1.50.10.20">
    <property type="match status" value="1"/>
</dbReference>
<dbReference type="AlphaFoldDB" id="A0A0F8Z629"/>
<reference evidence="1" key="1">
    <citation type="journal article" date="2015" name="Nature">
        <title>Complex archaea that bridge the gap between prokaryotes and eukaryotes.</title>
        <authorList>
            <person name="Spang A."/>
            <person name="Saw J.H."/>
            <person name="Jorgensen S.L."/>
            <person name="Zaremba-Niedzwiedzka K."/>
            <person name="Martijn J."/>
            <person name="Lind A.E."/>
            <person name="van Eijk R."/>
            <person name="Schleper C."/>
            <person name="Guy L."/>
            <person name="Ettema T.J."/>
        </authorList>
    </citation>
    <scope>NUCLEOTIDE SEQUENCE</scope>
</reference>
<feature type="non-terminal residue" evidence="1">
    <location>
        <position position="350"/>
    </location>
</feature>
<dbReference type="EMBL" id="LAZR01065436">
    <property type="protein sequence ID" value="KKK55546.1"/>
    <property type="molecule type" value="Genomic_DNA"/>
</dbReference>
<comment type="caution">
    <text evidence="1">The sequence shown here is derived from an EMBL/GenBank/DDBJ whole genome shotgun (WGS) entry which is preliminary data.</text>
</comment>
<gene>
    <name evidence="1" type="ORF">LCGC14_3073460</name>
</gene>
<accession>A0A0F8Z629</accession>
<protein>
    <recommendedName>
        <fullName evidence="2">Alpha-L-rhamnosidase six-hairpin glycosidase domain-containing protein</fullName>
    </recommendedName>
</protein>